<dbReference type="InterPro" id="IPR027417">
    <property type="entry name" value="P-loop_NTPase"/>
</dbReference>
<name>A0A1D9NZ99_9FIRM</name>
<organism evidence="9 10">
    <name type="scientific">Butyrivibrio hungatei</name>
    <dbReference type="NCBI Taxonomy" id="185008"/>
    <lineage>
        <taxon>Bacteria</taxon>
        <taxon>Bacillati</taxon>
        <taxon>Bacillota</taxon>
        <taxon>Clostridia</taxon>
        <taxon>Lachnospirales</taxon>
        <taxon>Lachnospiraceae</taxon>
        <taxon>Butyrivibrio</taxon>
    </lineage>
</organism>
<dbReference type="PANTHER" id="PTHR43297">
    <property type="entry name" value="OLIGOPEPTIDE TRANSPORT ATP-BINDING PROTEIN APPD"/>
    <property type="match status" value="1"/>
</dbReference>
<evidence type="ECO:0000256" key="3">
    <source>
        <dbReference type="ARBA" id="ARBA00022448"/>
    </source>
</evidence>
<keyword evidence="3" id="KW-0813">Transport</keyword>
<dbReference type="SUPFAM" id="SSF52540">
    <property type="entry name" value="P-loop containing nucleoside triphosphate hydrolases"/>
    <property type="match status" value="1"/>
</dbReference>
<evidence type="ECO:0000259" key="8">
    <source>
        <dbReference type="PROSITE" id="PS50893"/>
    </source>
</evidence>
<proteinExistence type="inferred from homology"/>
<feature type="domain" description="ABC transporter" evidence="8">
    <location>
        <begin position="5"/>
        <end position="231"/>
    </location>
</feature>
<gene>
    <name evidence="9" type="ORF">bhn_I0230</name>
</gene>
<dbReference type="PROSITE" id="PS50893">
    <property type="entry name" value="ABC_TRANSPORTER_2"/>
    <property type="match status" value="1"/>
</dbReference>
<dbReference type="GO" id="GO:0005886">
    <property type="term" value="C:plasma membrane"/>
    <property type="evidence" value="ECO:0007669"/>
    <property type="project" value="UniProtKB-SubCell"/>
</dbReference>
<dbReference type="InterPro" id="IPR003593">
    <property type="entry name" value="AAA+_ATPase"/>
</dbReference>
<comment type="subcellular location">
    <subcellularLocation>
        <location evidence="1">Cell membrane</location>
        <topology evidence="1">Peripheral membrane protein</topology>
    </subcellularLocation>
</comment>
<protein>
    <submittedName>
        <fullName evidence="9">Nickel/peptide ABC transporter ATP-binding protein</fullName>
    </submittedName>
</protein>
<dbReference type="GO" id="GO:0005524">
    <property type="term" value="F:ATP binding"/>
    <property type="evidence" value="ECO:0007669"/>
    <property type="project" value="UniProtKB-KW"/>
</dbReference>
<dbReference type="Pfam" id="PF00005">
    <property type="entry name" value="ABC_tran"/>
    <property type="match status" value="1"/>
</dbReference>
<dbReference type="OrthoDB" id="9806285at2"/>
<dbReference type="SMART" id="SM00382">
    <property type="entry name" value="AAA"/>
    <property type="match status" value="1"/>
</dbReference>
<evidence type="ECO:0000313" key="9">
    <source>
        <dbReference type="EMBL" id="AOZ95265.1"/>
    </source>
</evidence>
<sequence length="240" mass="25989">MDTILRISNLSAGYGDENVINDISFEVEAGKRVCIVGESGSGKSTLLKAIHGFGGVTVTNGSIETPKDILLGVVPQNPGGSFNPIRTYKAQIMEALKSNNIDFKIDEVEKTLRILGLNDAKRALASRPYELSGGMNQRMAIATTMLLEPGILLCDEVTSALDVKTAGMVVEQLLEINKLKGTTILMVTHHLGIASKMADYIGIMKNGRMLEYGPAKEILENPQNDYTKNLLKAVPRLKVS</sequence>
<dbReference type="RefSeq" id="WP_022762018.1">
    <property type="nucleotide sequence ID" value="NZ_CP017831.1"/>
</dbReference>
<keyword evidence="4" id="KW-1003">Cell membrane</keyword>
<reference evidence="10" key="1">
    <citation type="submission" date="2016-10" db="EMBL/GenBank/DDBJ databases">
        <title>The complete genome sequence of the rumen bacterium Butyrivibrio hungatei MB2003.</title>
        <authorList>
            <person name="Palevich N."/>
            <person name="Kelly W.J."/>
            <person name="Leahy S.C."/>
            <person name="Altermann E."/>
            <person name="Rakonjac J."/>
            <person name="Attwood G.T."/>
        </authorList>
    </citation>
    <scope>NUCLEOTIDE SEQUENCE [LARGE SCALE GENOMIC DNA]</scope>
    <source>
        <strain evidence="10">MB2003</strain>
    </source>
</reference>
<evidence type="ECO:0000256" key="2">
    <source>
        <dbReference type="ARBA" id="ARBA00005417"/>
    </source>
</evidence>
<keyword evidence="10" id="KW-1185">Reference proteome</keyword>
<evidence type="ECO:0000313" key="10">
    <source>
        <dbReference type="Proteomes" id="UP000179284"/>
    </source>
</evidence>
<dbReference type="InterPro" id="IPR003439">
    <property type="entry name" value="ABC_transporter-like_ATP-bd"/>
</dbReference>
<dbReference type="Proteomes" id="UP000179284">
    <property type="component" value="Chromosome I"/>
</dbReference>
<comment type="similarity">
    <text evidence="2">Belongs to the ABC transporter superfamily.</text>
</comment>
<keyword evidence="5" id="KW-0547">Nucleotide-binding</keyword>
<dbReference type="KEGG" id="bhu:bhn_I0230"/>
<keyword evidence="7" id="KW-0472">Membrane</keyword>
<evidence type="ECO:0000256" key="1">
    <source>
        <dbReference type="ARBA" id="ARBA00004202"/>
    </source>
</evidence>
<dbReference type="AlphaFoldDB" id="A0A1D9NZ99"/>
<dbReference type="InterPro" id="IPR050388">
    <property type="entry name" value="ABC_Ni/Peptide_Import"/>
</dbReference>
<accession>A0A1D9NZ99</accession>
<dbReference type="EMBL" id="CP017831">
    <property type="protein sequence ID" value="AOZ95265.1"/>
    <property type="molecule type" value="Genomic_DNA"/>
</dbReference>
<keyword evidence="6 9" id="KW-0067">ATP-binding</keyword>
<evidence type="ECO:0000256" key="4">
    <source>
        <dbReference type="ARBA" id="ARBA00022475"/>
    </source>
</evidence>
<evidence type="ECO:0000256" key="5">
    <source>
        <dbReference type="ARBA" id="ARBA00022741"/>
    </source>
</evidence>
<dbReference type="PANTHER" id="PTHR43297:SF2">
    <property type="entry name" value="DIPEPTIDE TRANSPORT ATP-BINDING PROTEIN DPPD"/>
    <property type="match status" value="1"/>
</dbReference>
<dbReference type="Gene3D" id="3.40.50.300">
    <property type="entry name" value="P-loop containing nucleotide triphosphate hydrolases"/>
    <property type="match status" value="1"/>
</dbReference>
<evidence type="ECO:0000256" key="7">
    <source>
        <dbReference type="ARBA" id="ARBA00023136"/>
    </source>
</evidence>
<evidence type="ECO:0000256" key="6">
    <source>
        <dbReference type="ARBA" id="ARBA00022840"/>
    </source>
</evidence>
<dbReference type="CDD" id="cd03257">
    <property type="entry name" value="ABC_NikE_OppD_transporters"/>
    <property type="match status" value="1"/>
</dbReference>
<dbReference type="GO" id="GO:0016887">
    <property type="term" value="F:ATP hydrolysis activity"/>
    <property type="evidence" value="ECO:0007669"/>
    <property type="project" value="InterPro"/>
</dbReference>